<organism evidence="2 3">
    <name type="scientific">Daphnia magna</name>
    <dbReference type="NCBI Taxonomy" id="35525"/>
    <lineage>
        <taxon>Eukaryota</taxon>
        <taxon>Metazoa</taxon>
        <taxon>Ecdysozoa</taxon>
        <taxon>Arthropoda</taxon>
        <taxon>Crustacea</taxon>
        <taxon>Branchiopoda</taxon>
        <taxon>Diplostraca</taxon>
        <taxon>Cladocera</taxon>
        <taxon>Anomopoda</taxon>
        <taxon>Daphniidae</taxon>
        <taxon>Daphnia</taxon>
    </lineage>
</organism>
<proteinExistence type="predicted"/>
<dbReference type="Proteomes" id="UP001234178">
    <property type="component" value="Unassembled WGS sequence"/>
</dbReference>
<name>A0ABQ9YQL0_9CRUS</name>
<gene>
    <name evidence="2" type="ORF">OUZ56_004697</name>
</gene>
<evidence type="ECO:0000313" key="3">
    <source>
        <dbReference type="Proteomes" id="UP001234178"/>
    </source>
</evidence>
<protein>
    <recommendedName>
        <fullName evidence="4">Secreted protein</fullName>
    </recommendedName>
</protein>
<sequence length="120" mass="13906">MKKYKLMPAVWHGPVSIKILVLLVAVLPSLAGRPHYAKEMGIYDDCHVVLYTYWCVKCHCITKFKPELFFSLPEGGWHERTGTAISEKKEIENEQQWMHGWIRCLAKLMNPAHLHAIQYG</sequence>
<evidence type="ECO:0000256" key="1">
    <source>
        <dbReference type="SAM" id="SignalP"/>
    </source>
</evidence>
<comment type="caution">
    <text evidence="2">The sequence shown here is derived from an EMBL/GenBank/DDBJ whole genome shotgun (WGS) entry which is preliminary data.</text>
</comment>
<keyword evidence="1" id="KW-0732">Signal</keyword>
<reference evidence="2 3" key="1">
    <citation type="journal article" date="2023" name="Nucleic Acids Res.">
        <title>The hologenome of Daphnia magna reveals possible DNA methylation and microbiome-mediated evolution of the host genome.</title>
        <authorList>
            <person name="Chaturvedi A."/>
            <person name="Li X."/>
            <person name="Dhandapani V."/>
            <person name="Marshall H."/>
            <person name="Kissane S."/>
            <person name="Cuenca-Cambronero M."/>
            <person name="Asole G."/>
            <person name="Calvet F."/>
            <person name="Ruiz-Romero M."/>
            <person name="Marangio P."/>
            <person name="Guigo R."/>
            <person name="Rago D."/>
            <person name="Mirbahai L."/>
            <person name="Eastwood N."/>
            <person name="Colbourne J.K."/>
            <person name="Zhou J."/>
            <person name="Mallon E."/>
            <person name="Orsini L."/>
        </authorList>
    </citation>
    <scope>NUCLEOTIDE SEQUENCE [LARGE SCALE GENOMIC DNA]</scope>
    <source>
        <strain evidence="2">LRV0_1</strain>
    </source>
</reference>
<keyword evidence="3" id="KW-1185">Reference proteome</keyword>
<dbReference type="EMBL" id="JAOYFB010000001">
    <property type="protein sequence ID" value="KAK4002903.1"/>
    <property type="molecule type" value="Genomic_DNA"/>
</dbReference>
<feature type="signal peptide" evidence="1">
    <location>
        <begin position="1"/>
        <end position="31"/>
    </location>
</feature>
<feature type="chain" id="PRO_5047167025" description="Secreted protein" evidence="1">
    <location>
        <begin position="32"/>
        <end position="120"/>
    </location>
</feature>
<accession>A0ABQ9YQL0</accession>
<evidence type="ECO:0008006" key="4">
    <source>
        <dbReference type="Google" id="ProtNLM"/>
    </source>
</evidence>
<evidence type="ECO:0000313" key="2">
    <source>
        <dbReference type="EMBL" id="KAK4002903.1"/>
    </source>
</evidence>